<dbReference type="InterPro" id="IPR019108">
    <property type="entry name" value="Caa3_assmbl_CtaG-rel"/>
</dbReference>
<evidence type="ECO:0000256" key="5">
    <source>
        <dbReference type="ARBA" id="ARBA00023136"/>
    </source>
</evidence>
<dbReference type="RefSeq" id="WP_200238022.1">
    <property type="nucleotide sequence ID" value="NZ_JAENGP010000014.1"/>
</dbReference>
<reference evidence="7 8" key="1">
    <citation type="submission" date="2020-12" db="EMBL/GenBank/DDBJ databases">
        <authorList>
            <person name="Lu T."/>
            <person name="Wang Q."/>
            <person name="Han X."/>
        </authorList>
    </citation>
    <scope>NUCLEOTIDE SEQUENCE [LARGE SCALE GENOMIC DNA]</scope>
    <source>
        <strain evidence="7 8">WQ 585</strain>
    </source>
</reference>
<dbReference type="Proteomes" id="UP000635316">
    <property type="component" value="Unassembled WGS sequence"/>
</dbReference>
<keyword evidence="4 6" id="KW-1133">Transmembrane helix</keyword>
<keyword evidence="5 6" id="KW-0472">Membrane</keyword>
<dbReference type="Pfam" id="PF09678">
    <property type="entry name" value="Caa3_CtaG"/>
    <property type="match status" value="2"/>
</dbReference>
<evidence type="ECO:0000256" key="3">
    <source>
        <dbReference type="ARBA" id="ARBA00022692"/>
    </source>
</evidence>
<evidence type="ECO:0000256" key="4">
    <source>
        <dbReference type="ARBA" id="ARBA00022989"/>
    </source>
</evidence>
<feature type="transmembrane region" description="Helical" evidence="6">
    <location>
        <begin position="85"/>
        <end position="108"/>
    </location>
</feature>
<evidence type="ECO:0000313" key="8">
    <source>
        <dbReference type="Proteomes" id="UP000635316"/>
    </source>
</evidence>
<sequence>MNLDLMHWLQPWEFSPTLVIVFLVCAILFMRGTAVHKVTRTRKWLFWIGFFMIYLSLHTHIDYYAERMFFIHRIQHVVLHHLGPLIVMAAYPGQVMRAGLPLPARVWLKNFRQTFPGRFIEGLLTNKIFVPILFIMLVLVWLDPTIQFYSMLDWKLYRLMNWSVVISGFMYWNLVLDRRPSHPPLLTAKTRLGRLGQWCVKSGSPAVMSPGARVLSPALTMLPQMVAGAYIAFTSVDLYPLFDLCGRALPMSALQDQSIGGLTMWIPAALVESFGLLVALANMMRLSASGRLRSTFRGKEVGRLPAGVAKSAG</sequence>
<protein>
    <submittedName>
        <fullName evidence="7">Cytochrome c oxidase assembly protein</fullName>
    </submittedName>
</protein>
<evidence type="ECO:0000313" key="7">
    <source>
        <dbReference type="EMBL" id="MBK1782031.1"/>
    </source>
</evidence>
<accession>A0ABS1EE71</accession>
<organism evidence="7 8">
    <name type="scientific">Advenella mandrilli</name>
    <dbReference type="NCBI Taxonomy" id="2800330"/>
    <lineage>
        <taxon>Bacteria</taxon>
        <taxon>Pseudomonadati</taxon>
        <taxon>Pseudomonadota</taxon>
        <taxon>Betaproteobacteria</taxon>
        <taxon>Burkholderiales</taxon>
        <taxon>Alcaligenaceae</taxon>
    </lineage>
</organism>
<keyword evidence="8" id="KW-1185">Reference proteome</keyword>
<feature type="transmembrane region" description="Helical" evidence="6">
    <location>
        <begin position="44"/>
        <end position="65"/>
    </location>
</feature>
<evidence type="ECO:0000256" key="2">
    <source>
        <dbReference type="ARBA" id="ARBA00022475"/>
    </source>
</evidence>
<feature type="transmembrane region" description="Helical" evidence="6">
    <location>
        <begin position="262"/>
        <end position="283"/>
    </location>
</feature>
<feature type="transmembrane region" description="Helical" evidence="6">
    <location>
        <begin position="128"/>
        <end position="150"/>
    </location>
</feature>
<feature type="transmembrane region" description="Helical" evidence="6">
    <location>
        <begin position="156"/>
        <end position="176"/>
    </location>
</feature>
<feature type="transmembrane region" description="Helical" evidence="6">
    <location>
        <begin position="218"/>
        <end position="242"/>
    </location>
</feature>
<name>A0ABS1EE71_9BURK</name>
<keyword evidence="3 6" id="KW-0812">Transmembrane</keyword>
<feature type="transmembrane region" description="Helical" evidence="6">
    <location>
        <begin position="12"/>
        <end position="32"/>
    </location>
</feature>
<gene>
    <name evidence="7" type="ORF">JHL22_12475</name>
</gene>
<evidence type="ECO:0000256" key="1">
    <source>
        <dbReference type="ARBA" id="ARBA00004651"/>
    </source>
</evidence>
<keyword evidence="2" id="KW-1003">Cell membrane</keyword>
<comment type="subcellular location">
    <subcellularLocation>
        <location evidence="1">Cell membrane</location>
        <topology evidence="1">Multi-pass membrane protein</topology>
    </subcellularLocation>
</comment>
<proteinExistence type="predicted"/>
<dbReference type="EMBL" id="JAENGP010000014">
    <property type="protein sequence ID" value="MBK1782031.1"/>
    <property type="molecule type" value="Genomic_DNA"/>
</dbReference>
<evidence type="ECO:0000256" key="6">
    <source>
        <dbReference type="SAM" id="Phobius"/>
    </source>
</evidence>
<comment type="caution">
    <text evidence="7">The sequence shown here is derived from an EMBL/GenBank/DDBJ whole genome shotgun (WGS) entry which is preliminary data.</text>
</comment>